<sequence>MSAATATSGATGTTQATAAVVRERGGPFRLEDVRLAPLRPDEVLVRIVAAGICHTDISAANGVIPFPLPAVLGHEGAGVVEQVGERVTRAAVGDRVLLTFTSCGTCTGCRSGHPAYCLDHLRLNLLGGSRADGSATIHDGGGADLAAHFFGQSSFATRVLADERGLVVLPADTTDAELATMAPLGCGLQTGAGAVLNELRPRPGAVLAVTGAGAVGLAGVMAARMTPAATVIAVDRVASRLALARELGADVVVDTTDTPVADALHDLTGGCGVDLALETTGSTAVLEALVGSLAVGGQCAVVGAPPAGARAAFDVNRLLPGRVVRGVTLGDSEPQTFLPELVRAHRAGRFPFDRLLRTYPFAEIERAVADAASGRVVKPVLTFEDR</sequence>
<dbReference type="EMBL" id="BAAAHP010000177">
    <property type="protein sequence ID" value="GAA0896829.1"/>
    <property type="molecule type" value="Genomic_DNA"/>
</dbReference>
<evidence type="ECO:0000259" key="7">
    <source>
        <dbReference type="SMART" id="SM00829"/>
    </source>
</evidence>
<comment type="cofactor">
    <cofactor evidence="1 6">
        <name>Zn(2+)</name>
        <dbReference type="ChEBI" id="CHEBI:29105"/>
    </cofactor>
</comment>
<dbReference type="InterPro" id="IPR020843">
    <property type="entry name" value="ER"/>
</dbReference>
<keyword evidence="9" id="KW-1185">Reference proteome</keyword>
<evidence type="ECO:0000313" key="8">
    <source>
        <dbReference type="EMBL" id="GAA0896829.1"/>
    </source>
</evidence>
<comment type="caution">
    <text evidence="8">The sequence shown here is derived from an EMBL/GenBank/DDBJ whole genome shotgun (WGS) entry which is preliminary data.</text>
</comment>
<organism evidence="8 9">
    <name type="scientific">Pseudonocardia zijingensis</name>
    <dbReference type="NCBI Taxonomy" id="153376"/>
    <lineage>
        <taxon>Bacteria</taxon>
        <taxon>Bacillati</taxon>
        <taxon>Actinomycetota</taxon>
        <taxon>Actinomycetes</taxon>
        <taxon>Pseudonocardiales</taxon>
        <taxon>Pseudonocardiaceae</taxon>
        <taxon>Pseudonocardia</taxon>
    </lineage>
</organism>
<dbReference type="CDD" id="cd08278">
    <property type="entry name" value="benzyl_alcohol_DH"/>
    <property type="match status" value="1"/>
</dbReference>
<dbReference type="PANTHER" id="PTHR43350">
    <property type="entry name" value="NAD-DEPENDENT ALCOHOL DEHYDROGENASE"/>
    <property type="match status" value="1"/>
</dbReference>
<dbReference type="RefSeq" id="WP_343944625.1">
    <property type="nucleotide sequence ID" value="NZ_BAAAHP010000177.1"/>
</dbReference>
<evidence type="ECO:0000256" key="6">
    <source>
        <dbReference type="RuleBase" id="RU361277"/>
    </source>
</evidence>
<dbReference type="SUPFAM" id="SSF50129">
    <property type="entry name" value="GroES-like"/>
    <property type="match status" value="1"/>
</dbReference>
<dbReference type="Pfam" id="PF00107">
    <property type="entry name" value="ADH_zinc_N"/>
    <property type="match status" value="1"/>
</dbReference>
<dbReference type="Gene3D" id="3.90.180.10">
    <property type="entry name" value="Medium-chain alcohol dehydrogenases, catalytic domain"/>
    <property type="match status" value="1"/>
</dbReference>
<comment type="similarity">
    <text evidence="2 6">Belongs to the zinc-containing alcohol dehydrogenase family.</text>
</comment>
<dbReference type="InterPro" id="IPR011032">
    <property type="entry name" value="GroES-like_sf"/>
</dbReference>
<evidence type="ECO:0000256" key="1">
    <source>
        <dbReference type="ARBA" id="ARBA00001947"/>
    </source>
</evidence>
<dbReference type="SMART" id="SM00829">
    <property type="entry name" value="PKS_ER"/>
    <property type="match status" value="1"/>
</dbReference>
<feature type="domain" description="Enoyl reductase (ER)" evidence="7">
    <location>
        <begin position="25"/>
        <end position="381"/>
    </location>
</feature>
<dbReference type="InterPro" id="IPR002328">
    <property type="entry name" value="ADH_Zn_CS"/>
</dbReference>
<gene>
    <name evidence="8" type="ORF">GCM10009559_56200</name>
</gene>
<evidence type="ECO:0000256" key="2">
    <source>
        <dbReference type="ARBA" id="ARBA00008072"/>
    </source>
</evidence>
<dbReference type="SUPFAM" id="SSF51735">
    <property type="entry name" value="NAD(P)-binding Rossmann-fold domains"/>
    <property type="match status" value="1"/>
</dbReference>
<evidence type="ECO:0000256" key="4">
    <source>
        <dbReference type="ARBA" id="ARBA00022833"/>
    </source>
</evidence>
<dbReference type="InterPro" id="IPR013154">
    <property type="entry name" value="ADH-like_N"/>
</dbReference>
<keyword evidence="4 6" id="KW-0862">Zinc</keyword>
<dbReference type="Pfam" id="PF08240">
    <property type="entry name" value="ADH_N"/>
    <property type="match status" value="1"/>
</dbReference>
<dbReference type="Proteomes" id="UP001499967">
    <property type="component" value="Unassembled WGS sequence"/>
</dbReference>
<keyword evidence="5" id="KW-0560">Oxidoreductase</keyword>
<protein>
    <submittedName>
        <fullName evidence="8">NAD(P)-dependent alcohol dehydrogenase</fullName>
    </submittedName>
</protein>
<name>A0ABN1N895_9PSEU</name>
<dbReference type="PANTHER" id="PTHR43350:SF2">
    <property type="entry name" value="GROES-LIKE ZINC-BINDING ALCOHOL DEHYDROGENASE FAMILY PROTEIN"/>
    <property type="match status" value="1"/>
</dbReference>
<evidence type="ECO:0000313" key="9">
    <source>
        <dbReference type="Proteomes" id="UP001499967"/>
    </source>
</evidence>
<dbReference type="InterPro" id="IPR013149">
    <property type="entry name" value="ADH-like_C"/>
</dbReference>
<evidence type="ECO:0000256" key="5">
    <source>
        <dbReference type="ARBA" id="ARBA00023002"/>
    </source>
</evidence>
<dbReference type="PROSITE" id="PS00059">
    <property type="entry name" value="ADH_ZINC"/>
    <property type="match status" value="1"/>
</dbReference>
<keyword evidence="3 6" id="KW-0479">Metal-binding</keyword>
<evidence type="ECO:0000256" key="3">
    <source>
        <dbReference type="ARBA" id="ARBA00022723"/>
    </source>
</evidence>
<reference evidence="8 9" key="1">
    <citation type="journal article" date="2019" name="Int. J. Syst. Evol. Microbiol.">
        <title>The Global Catalogue of Microorganisms (GCM) 10K type strain sequencing project: providing services to taxonomists for standard genome sequencing and annotation.</title>
        <authorList>
            <consortium name="The Broad Institute Genomics Platform"/>
            <consortium name="The Broad Institute Genome Sequencing Center for Infectious Disease"/>
            <person name="Wu L."/>
            <person name="Ma J."/>
        </authorList>
    </citation>
    <scope>NUCLEOTIDE SEQUENCE [LARGE SCALE GENOMIC DNA]</scope>
    <source>
        <strain evidence="8 9">JCM 11117</strain>
    </source>
</reference>
<accession>A0ABN1N895</accession>
<dbReference type="Gene3D" id="3.40.50.720">
    <property type="entry name" value="NAD(P)-binding Rossmann-like Domain"/>
    <property type="match status" value="1"/>
</dbReference>
<dbReference type="InterPro" id="IPR036291">
    <property type="entry name" value="NAD(P)-bd_dom_sf"/>
</dbReference>
<proteinExistence type="inferred from homology"/>